<comment type="caution">
    <text evidence="10">The sequence shown here is derived from an EMBL/GenBank/DDBJ whole genome shotgun (WGS) entry which is preliminary data.</text>
</comment>
<dbReference type="InterPro" id="IPR029012">
    <property type="entry name" value="Helix_hairpin_bin_sf"/>
</dbReference>
<keyword evidence="3 6" id="KW-0813">Transport</keyword>
<gene>
    <name evidence="10" type="ORF">E3N88_24583</name>
</gene>
<feature type="coiled-coil region" evidence="7">
    <location>
        <begin position="133"/>
        <end position="180"/>
    </location>
</feature>
<name>A0A5N6N299_9ASTR</name>
<dbReference type="GO" id="GO:0006612">
    <property type="term" value="P:protein targeting to membrane"/>
    <property type="evidence" value="ECO:0007669"/>
    <property type="project" value="TreeGrafter"/>
</dbReference>
<keyword evidence="11" id="KW-1185">Reference proteome</keyword>
<organism evidence="10 11">
    <name type="scientific">Mikania micrantha</name>
    <name type="common">bitter vine</name>
    <dbReference type="NCBI Taxonomy" id="192012"/>
    <lineage>
        <taxon>Eukaryota</taxon>
        <taxon>Viridiplantae</taxon>
        <taxon>Streptophyta</taxon>
        <taxon>Embryophyta</taxon>
        <taxon>Tracheophyta</taxon>
        <taxon>Spermatophyta</taxon>
        <taxon>Magnoliopsida</taxon>
        <taxon>eudicotyledons</taxon>
        <taxon>Gunneridae</taxon>
        <taxon>Pentapetalae</taxon>
        <taxon>asterids</taxon>
        <taxon>campanulids</taxon>
        <taxon>Asterales</taxon>
        <taxon>Asteraceae</taxon>
        <taxon>Asteroideae</taxon>
        <taxon>Heliantheae alliance</taxon>
        <taxon>Eupatorieae</taxon>
        <taxon>Mikania</taxon>
    </lineage>
</organism>
<evidence type="ECO:0000256" key="7">
    <source>
        <dbReference type="SAM" id="Coils"/>
    </source>
</evidence>
<dbReference type="InterPro" id="IPR037202">
    <property type="entry name" value="ESCRT_assembly_dom"/>
</dbReference>
<dbReference type="Proteomes" id="UP000326396">
    <property type="component" value="Linkage Group LG3"/>
</dbReference>
<reference evidence="10 11" key="1">
    <citation type="submission" date="2019-05" db="EMBL/GenBank/DDBJ databases">
        <title>Mikania micrantha, genome provides insights into the molecular mechanism of rapid growth.</title>
        <authorList>
            <person name="Liu B."/>
        </authorList>
    </citation>
    <scope>NUCLEOTIDE SEQUENCE [LARGE SCALE GENOMIC DNA]</scope>
    <source>
        <strain evidence="10">NLD-2019</strain>
        <tissue evidence="10">Leaf</tissue>
    </source>
</reference>
<evidence type="ECO:0000313" key="10">
    <source>
        <dbReference type="EMBL" id="KAD4384415.1"/>
    </source>
</evidence>
<accession>A0A5N6N299</accession>
<protein>
    <recommendedName>
        <fullName evidence="9">VPS37 C-terminal domain-containing protein</fullName>
    </recommendedName>
</protein>
<dbReference type="GO" id="GO:0000813">
    <property type="term" value="C:ESCRT I complex"/>
    <property type="evidence" value="ECO:0007669"/>
    <property type="project" value="TreeGrafter"/>
</dbReference>
<feature type="compositionally biased region" description="Basic and acidic residues" evidence="8">
    <location>
        <begin position="36"/>
        <end position="48"/>
    </location>
</feature>
<dbReference type="Pfam" id="PF07200">
    <property type="entry name" value="Mod_r"/>
    <property type="match status" value="1"/>
</dbReference>
<evidence type="ECO:0000313" key="11">
    <source>
        <dbReference type="Proteomes" id="UP000326396"/>
    </source>
</evidence>
<dbReference type="GO" id="GO:0006623">
    <property type="term" value="P:protein targeting to vacuole"/>
    <property type="evidence" value="ECO:0007669"/>
    <property type="project" value="TreeGrafter"/>
</dbReference>
<comment type="similarity">
    <text evidence="2">Belongs to the VPS37 family.</text>
</comment>
<keyword evidence="4" id="KW-0967">Endosome</keyword>
<keyword evidence="5 6" id="KW-0653">Protein transport</keyword>
<evidence type="ECO:0000256" key="6">
    <source>
        <dbReference type="PROSITE-ProRule" id="PRU00646"/>
    </source>
</evidence>
<proteinExistence type="inferred from homology"/>
<feature type="region of interest" description="Disordered" evidence="8">
    <location>
        <begin position="29"/>
        <end position="51"/>
    </location>
</feature>
<dbReference type="AlphaFoldDB" id="A0A5N6N299"/>
<dbReference type="SUPFAM" id="SSF140111">
    <property type="entry name" value="Endosomal sorting complex assembly domain"/>
    <property type="match status" value="1"/>
</dbReference>
<evidence type="ECO:0000259" key="9">
    <source>
        <dbReference type="PROSITE" id="PS51314"/>
    </source>
</evidence>
<dbReference type="PANTHER" id="PTHR13678:SF23">
    <property type="entry name" value="MODIFIER OF RUDIMENTARY, MODR-RELATED"/>
    <property type="match status" value="1"/>
</dbReference>
<keyword evidence="7" id="KW-0175">Coiled coil</keyword>
<dbReference type="GO" id="GO:0043162">
    <property type="term" value="P:ubiquitin-dependent protein catabolic process via the multivesicular body sorting pathway"/>
    <property type="evidence" value="ECO:0007669"/>
    <property type="project" value="TreeGrafter"/>
</dbReference>
<dbReference type="PANTHER" id="PTHR13678">
    <property type="entry name" value="VACUOLAR PROTEIN SORTING-ASSOCIATED PROTEIN 37"/>
    <property type="match status" value="1"/>
</dbReference>
<evidence type="ECO:0000256" key="4">
    <source>
        <dbReference type="ARBA" id="ARBA00022753"/>
    </source>
</evidence>
<feature type="domain" description="VPS37 C-terminal" evidence="9">
    <location>
        <begin position="137"/>
        <end position="216"/>
    </location>
</feature>
<evidence type="ECO:0000256" key="1">
    <source>
        <dbReference type="ARBA" id="ARBA00004177"/>
    </source>
</evidence>
<evidence type="ECO:0000256" key="2">
    <source>
        <dbReference type="ARBA" id="ARBA00007617"/>
    </source>
</evidence>
<dbReference type="EMBL" id="SZYD01000013">
    <property type="protein sequence ID" value="KAD4384415.1"/>
    <property type="molecule type" value="Genomic_DNA"/>
</dbReference>
<dbReference type="InterPro" id="IPR009851">
    <property type="entry name" value="Mod_r"/>
</dbReference>
<evidence type="ECO:0000256" key="3">
    <source>
        <dbReference type="ARBA" id="ARBA00022448"/>
    </source>
</evidence>
<evidence type="ECO:0000256" key="5">
    <source>
        <dbReference type="ARBA" id="ARBA00022927"/>
    </source>
</evidence>
<dbReference type="OrthoDB" id="10260857at2759"/>
<comment type="subcellular location">
    <subcellularLocation>
        <location evidence="1">Endosome</location>
    </subcellularLocation>
</comment>
<dbReference type="Gene3D" id="1.10.287.660">
    <property type="entry name" value="Helix hairpin bin"/>
    <property type="match status" value="1"/>
</dbReference>
<sequence>MKAVQEAYPDQTGTRFLVWYSRENIAEDCREDDEEEQHHMQSNRDRPVPRIPPEASEIVHALKDKSASELHKLLSDKNAYQQFLLSLDLVQMQIRLRDELRNETMFLAKHNLEKEPHIKELKNQCQIIRVTELAAAREKLNELEKQKQEILNFYSPASLLHRLQEAMNKTEDESEALHQQLLNREIDLSTFMHKYKRLRKLYHKWALTRLAANMLK</sequence>
<evidence type="ECO:0000256" key="8">
    <source>
        <dbReference type="SAM" id="MobiDB-lite"/>
    </source>
</evidence>
<dbReference type="PROSITE" id="PS51314">
    <property type="entry name" value="VPS37_C"/>
    <property type="match status" value="1"/>
</dbReference>